<dbReference type="EMBL" id="LSYV01000013">
    <property type="protein sequence ID" value="KXZ51587.1"/>
    <property type="molecule type" value="Genomic_DNA"/>
</dbReference>
<dbReference type="AlphaFoldDB" id="A0A150GP34"/>
<evidence type="ECO:0000256" key="2">
    <source>
        <dbReference type="SAM" id="Coils"/>
    </source>
</evidence>
<dbReference type="STRING" id="33097.A0A150GP34"/>
<evidence type="ECO:0000256" key="3">
    <source>
        <dbReference type="SAM" id="MobiDB-lite"/>
    </source>
</evidence>
<dbReference type="InterPro" id="IPR004859">
    <property type="entry name" value="Xrn1_N"/>
</dbReference>
<keyword evidence="6" id="KW-1185">Reference proteome</keyword>
<evidence type="ECO:0000313" key="5">
    <source>
        <dbReference type="EMBL" id="KXZ51587.1"/>
    </source>
</evidence>
<comment type="similarity">
    <text evidence="1">Belongs to the 5'-3' exonuclease family.</text>
</comment>
<dbReference type="OrthoDB" id="372487at2759"/>
<dbReference type="Pfam" id="PF03159">
    <property type="entry name" value="XRN_N"/>
    <property type="match status" value="1"/>
</dbReference>
<sequence>MGIPGFNVWFSEKYAKAYVPLGRVRVDHLYIDLNSVLHTVMRRARNHNHFHKLLHKRLHSILDVTGPTKSVMIAVDGPAPLAKLLTQRDRRKKTGRSVDEGETLTGVAITPGTTFMLDLTHSLTYYCCTKMASKRFRDVVFELSDGTVKGEGEVKVLGRLARHWYPEDPNDTHVILGDDADLILMALTSYKENLFVANSGLNDGRLDTRVPVFSVNLLHQQWARELVAGVVAGGQVPLESALLHAKLDLTLIAILTKGNDYLPGLRGASLEGGSRSGLWPGYQAAVGKHKGAAGGPLGPQGSITSIDPDTGAPRLDASALARLLALAGVGGGADGRGGDEWRGSKAAADPQAYLRGCVWLLQMYLTGECPDYRFYYDGVAPTAAAIKATCEAAVSAGHRYIHLDTFGQSDPRAAQPLLPVACALALLPSNCRHLAAPCVRHLMASPSPAQSRAASEDGSGSGADGPASASQPAAPGGGFDAEVYYQLYGDCSVCRSMTADVARLQKELASARAERNAANNRLEAVRAGTAPFGEPPEEQLVAELDELDRKCEAAKSQLNACETRRRSHVASAHPYQRFPVEKLEEAAGT</sequence>
<evidence type="ECO:0000313" key="6">
    <source>
        <dbReference type="Proteomes" id="UP000075714"/>
    </source>
</evidence>
<name>A0A150GP34_GONPE</name>
<accession>A0A150GP34</accession>
<gene>
    <name evidence="5" type="ORF">GPECTOR_12g550</name>
</gene>
<feature type="domain" description="Xrn1 N-terminal" evidence="4">
    <location>
        <begin position="1"/>
        <end position="196"/>
    </location>
</feature>
<protein>
    <recommendedName>
        <fullName evidence="4">Xrn1 N-terminal domain-containing protein</fullName>
    </recommendedName>
</protein>
<evidence type="ECO:0000256" key="1">
    <source>
        <dbReference type="ARBA" id="ARBA00038299"/>
    </source>
</evidence>
<dbReference type="PANTHER" id="PTHR12341:SF7">
    <property type="entry name" value="5'-3' EXORIBONUCLEASE 1"/>
    <property type="match status" value="1"/>
</dbReference>
<keyword evidence="2" id="KW-0175">Coiled coil</keyword>
<dbReference type="InterPro" id="IPR027073">
    <property type="entry name" value="5_3_exoribonuclease"/>
</dbReference>
<proteinExistence type="inferred from homology"/>
<evidence type="ECO:0000259" key="4">
    <source>
        <dbReference type="Pfam" id="PF03159"/>
    </source>
</evidence>
<dbReference type="Proteomes" id="UP000075714">
    <property type="component" value="Unassembled WGS sequence"/>
</dbReference>
<dbReference type="PANTHER" id="PTHR12341">
    <property type="entry name" value="5'-&gt;3' EXORIBONUCLEASE"/>
    <property type="match status" value="1"/>
</dbReference>
<dbReference type="GO" id="GO:0000956">
    <property type="term" value="P:nuclear-transcribed mRNA catabolic process"/>
    <property type="evidence" value="ECO:0007669"/>
    <property type="project" value="TreeGrafter"/>
</dbReference>
<organism evidence="5 6">
    <name type="scientific">Gonium pectorale</name>
    <name type="common">Green alga</name>
    <dbReference type="NCBI Taxonomy" id="33097"/>
    <lineage>
        <taxon>Eukaryota</taxon>
        <taxon>Viridiplantae</taxon>
        <taxon>Chlorophyta</taxon>
        <taxon>core chlorophytes</taxon>
        <taxon>Chlorophyceae</taxon>
        <taxon>CS clade</taxon>
        <taxon>Chlamydomonadales</taxon>
        <taxon>Volvocaceae</taxon>
        <taxon>Gonium</taxon>
    </lineage>
</organism>
<dbReference type="GO" id="GO:0003723">
    <property type="term" value="F:RNA binding"/>
    <property type="evidence" value="ECO:0007669"/>
    <property type="project" value="TreeGrafter"/>
</dbReference>
<reference evidence="6" key="1">
    <citation type="journal article" date="2016" name="Nat. Commun.">
        <title>The Gonium pectorale genome demonstrates co-option of cell cycle regulation during the evolution of multicellularity.</title>
        <authorList>
            <person name="Hanschen E.R."/>
            <person name="Marriage T.N."/>
            <person name="Ferris P.J."/>
            <person name="Hamaji T."/>
            <person name="Toyoda A."/>
            <person name="Fujiyama A."/>
            <person name="Neme R."/>
            <person name="Noguchi H."/>
            <person name="Minakuchi Y."/>
            <person name="Suzuki M."/>
            <person name="Kawai-Toyooka H."/>
            <person name="Smith D.R."/>
            <person name="Sparks H."/>
            <person name="Anderson J."/>
            <person name="Bakaric R."/>
            <person name="Luria V."/>
            <person name="Karger A."/>
            <person name="Kirschner M.W."/>
            <person name="Durand P.M."/>
            <person name="Michod R.E."/>
            <person name="Nozaki H."/>
            <person name="Olson B.J."/>
        </authorList>
    </citation>
    <scope>NUCLEOTIDE SEQUENCE [LARGE SCALE GENOMIC DNA]</scope>
    <source>
        <strain evidence="6">NIES-2863</strain>
    </source>
</reference>
<dbReference type="Gene3D" id="3.40.50.12390">
    <property type="match status" value="2"/>
</dbReference>
<feature type="region of interest" description="Disordered" evidence="3">
    <location>
        <begin position="449"/>
        <end position="474"/>
    </location>
</feature>
<feature type="coiled-coil region" evidence="2">
    <location>
        <begin position="494"/>
        <end position="564"/>
    </location>
</feature>
<comment type="caution">
    <text evidence="5">The sequence shown here is derived from an EMBL/GenBank/DDBJ whole genome shotgun (WGS) entry which is preliminary data.</text>
</comment>
<dbReference type="GO" id="GO:0004534">
    <property type="term" value="F:5'-3' RNA exonuclease activity"/>
    <property type="evidence" value="ECO:0007669"/>
    <property type="project" value="TreeGrafter"/>
</dbReference>
<dbReference type="GO" id="GO:0005634">
    <property type="term" value="C:nucleus"/>
    <property type="evidence" value="ECO:0007669"/>
    <property type="project" value="TreeGrafter"/>
</dbReference>